<organism evidence="1 2">
    <name type="scientific">Austropuccinia psidii MF-1</name>
    <dbReference type="NCBI Taxonomy" id="1389203"/>
    <lineage>
        <taxon>Eukaryota</taxon>
        <taxon>Fungi</taxon>
        <taxon>Dikarya</taxon>
        <taxon>Basidiomycota</taxon>
        <taxon>Pucciniomycotina</taxon>
        <taxon>Pucciniomycetes</taxon>
        <taxon>Pucciniales</taxon>
        <taxon>Sphaerophragmiaceae</taxon>
        <taxon>Austropuccinia</taxon>
    </lineage>
</organism>
<name>A0A9Q3C0I8_9BASI</name>
<accession>A0A9Q3C0I8</accession>
<comment type="caution">
    <text evidence="1">The sequence shown here is derived from an EMBL/GenBank/DDBJ whole genome shotgun (WGS) entry which is preliminary data.</text>
</comment>
<reference evidence="1" key="1">
    <citation type="submission" date="2021-03" db="EMBL/GenBank/DDBJ databases">
        <title>Draft genome sequence of rust myrtle Austropuccinia psidii MF-1, a brazilian biotype.</title>
        <authorList>
            <person name="Quecine M.C."/>
            <person name="Pachon D.M.R."/>
            <person name="Bonatelli M.L."/>
            <person name="Correr F.H."/>
            <person name="Franceschini L.M."/>
            <person name="Leite T.F."/>
            <person name="Margarido G.R.A."/>
            <person name="Almeida C.A."/>
            <person name="Ferrarezi J.A."/>
            <person name="Labate C.A."/>
        </authorList>
    </citation>
    <scope>NUCLEOTIDE SEQUENCE</scope>
    <source>
        <strain evidence="1">MF-1</strain>
    </source>
</reference>
<dbReference type="EMBL" id="AVOT02003642">
    <property type="protein sequence ID" value="MBW0474137.1"/>
    <property type="molecule type" value="Genomic_DNA"/>
</dbReference>
<sequence>MSARTFDTLLESAEADINAIPVVRSEQLFTCISGNIPVSGQELVYSGKAARVVASSQLVDMDNELLPSSKKFLGQRNTTRTSEGLDTNFLQRTCPKDKSLVEKPKLFFRGPEESVGPKEQP</sequence>
<evidence type="ECO:0000313" key="1">
    <source>
        <dbReference type="EMBL" id="MBW0474137.1"/>
    </source>
</evidence>
<proteinExistence type="predicted"/>
<protein>
    <submittedName>
        <fullName evidence="1">Uncharacterized protein</fullName>
    </submittedName>
</protein>
<gene>
    <name evidence="1" type="ORF">O181_013852</name>
</gene>
<dbReference type="Proteomes" id="UP000765509">
    <property type="component" value="Unassembled WGS sequence"/>
</dbReference>
<keyword evidence="2" id="KW-1185">Reference proteome</keyword>
<dbReference type="AlphaFoldDB" id="A0A9Q3C0I8"/>
<evidence type="ECO:0000313" key="2">
    <source>
        <dbReference type="Proteomes" id="UP000765509"/>
    </source>
</evidence>